<comment type="caution">
    <text evidence="1">The sequence shown here is derived from an EMBL/GenBank/DDBJ whole genome shotgun (WGS) entry which is preliminary data.</text>
</comment>
<proteinExistence type="predicted"/>
<evidence type="ECO:0000313" key="1">
    <source>
        <dbReference type="EMBL" id="MFC1418604.1"/>
    </source>
</evidence>
<dbReference type="EMBL" id="JBHFAB010000013">
    <property type="protein sequence ID" value="MFC1418604.1"/>
    <property type="molecule type" value="Genomic_DNA"/>
</dbReference>
<accession>A0ABV6VXW3</accession>
<protein>
    <submittedName>
        <fullName evidence="1">Uncharacterized protein</fullName>
    </submittedName>
</protein>
<keyword evidence="2" id="KW-1185">Reference proteome</keyword>
<dbReference type="RefSeq" id="WP_380537400.1">
    <property type="nucleotide sequence ID" value="NZ_JBHFAB010000013.1"/>
</dbReference>
<name>A0ABV6VXW3_9ACTN</name>
<dbReference type="Proteomes" id="UP001592531">
    <property type="component" value="Unassembled WGS sequence"/>
</dbReference>
<reference evidence="1 2" key="1">
    <citation type="submission" date="2024-09" db="EMBL/GenBank/DDBJ databases">
        <authorList>
            <person name="Lee S.D."/>
        </authorList>
    </citation>
    <scope>NUCLEOTIDE SEQUENCE [LARGE SCALE GENOMIC DNA]</scope>
    <source>
        <strain evidence="1 2">N8-3</strain>
    </source>
</reference>
<sequence length="110" mass="11862">MPDTTPDLAADLIALQQAWNDAHAATVAFADSVEALRRSGRDAEPGSPLRRWTDEEDQQLDQYRTAEAAALDALWTHPAIVAAQKDGTWKALHAALKAATGAEGWMGPKK</sequence>
<organism evidence="1 2">
    <name type="scientific">Streptacidiphilus cavernicola</name>
    <dbReference type="NCBI Taxonomy" id="3342716"/>
    <lineage>
        <taxon>Bacteria</taxon>
        <taxon>Bacillati</taxon>
        <taxon>Actinomycetota</taxon>
        <taxon>Actinomycetes</taxon>
        <taxon>Kitasatosporales</taxon>
        <taxon>Streptomycetaceae</taxon>
        <taxon>Streptacidiphilus</taxon>
    </lineage>
</organism>
<evidence type="ECO:0000313" key="2">
    <source>
        <dbReference type="Proteomes" id="UP001592531"/>
    </source>
</evidence>
<gene>
    <name evidence="1" type="ORF">ACEZDE_18495</name>
</gene>